<name>W4GGH1_APHAT</name>
<gene>
    <name evidence="2" type="ORF">H257_07622</name>
</gene>
<feature type="region of interest" description="Disordered" evidence="1">
    <location>
        <begin position="1"/>
        <end position="43"/>
    </location>
</feature>
<proteinExistence type="predicted"/>
<feature type="compositionally biased region" description="Basic and acidic residues" evidence="1">
    <location>
        <begin position="1"/>
        <end position="11"/>
    </location>
</feature>
<evidence type="ECO:0000256" key="1">
    <source>
        <dbReference type="SAM" id="MobiDB-lite"/>
    </source>
</evidence>
<evidence type="ECO:0000313" key="2">
    <source>
        <dbReference type="EMBL" id="ETV78792.1"/>
    </source>
</evidence>
<dbReference type="RefSeq" id="XP_009831511.1">
    <property type="nucleotide sequence ID" value="XM_009833209.1"/>
</dbReference>
<dbReference type="AlphaFoldDB" id="W4GGH1"/>
<dbReference type="VEuPathDB" id="FungiDB:H257_07622"/>
<accession>W4GGH1</accession>
<dbReference type="GeneID" id="20809618"/>
<sequence length="43" mass="4998">MARATDIHEVPTRQSQTRTPGDKEVPWPKAKKKRETKHNVTDQ</sequence>
<dbReference type="EMBL" id="KI913129">
    <property type="protein sequence ID" value="ETV78792.1"/>
    <property type="molecule type" value="Genomic_DNA"/>
</dbReference>
<reference evidence="2" key="1">
    <citation type="submission" date="2013-12" db="EMBL/GenBank/DDBJ databases">
        <title>The Genome Sequence of Aphanomyces astaci APO3.</title>
        <authorList>
            <consortium name="The Broad Institute Genomics Platform"/>
            <person name="Russ C."/>
            <person name="Tyler B."/>
            <person name="van West P."/>
            <person name="Dieguez-Uribeondo J."/>
            <person name="Young S.K."/>
            <person name="Zeng Q."/>
            <person name="Gargeya S."/>
            <person name="Fitzgerald M."/>
            <person name="Abouelleil A."/>
            <person name="Alvarado L."/>
            <person name="Chapman S.B."/>
            <person name="Gainer-Dewar J."/>
            <person name="Goldberg J."/>
            <person name="Griggs A."/>
            <person name="Gujja S."/>
            <person name="Hansen M."/>
            <person name="Howarth C."/>
            <person name="Imamovic A."/>
            <person name="Ireland A."/>
            <person name="Larimer J."/>
            <person name="McCowan C."/>
            <person name="Murphy C."/>
            <person name="Pearson M."/>
            <person name="Poon T.W."/>
            <person name="Priest M."/>
            <person name="Roberts A."/>
            <person name="Saif S."/>
            <person name="Shea T."/>
            <person name="Sykes S."/>
            <person name="Wortman J."/>
            <person name="Nusbaum C."/>
            <person name="Birren B."/>
        </authorList>
    </citation>
    <scope>NUCLEOTIDE SEQUENCE [LARGE SCALE GENOMIC DNA]</scope>
    <source>
        <strain evidence="2">APO3</strain>
    </source>
</reference>
<protein>
    <submittedName>
        <fullName evidence="2">Uncharacterized protein</fullName>
    </submittedName>
</protein>
<organism evidence="2">
    <name type="scientific">Aphanomyces astaci</name>
    <name type="common">Crayfish plague agent</name>
    <dbReference type="NCBI Taxonomy" id="112090"/>
    <lineage>
        <taxon>Eukaryota</taxon>
        <taxon>Sar</taxon>
        <taxon>Stramenopiles</taxon>
        <taxon>Oomycota</taxon>
        <taxon>Saprolegniomycetes</taxon>
        <taxon>Saprolegniales</taxon>
        <taxon>Verrucalvaceae</taxon>
        <taxon>Aphanomyces</taxon>
    </lineage>
</organism>